<protein>
    <submittedName>
        <fullName evidence="1">Uncharacterized protein</fullName>
    </submittedName>
</protein>
<gene>
    <name evidence="1" type="ORF">A3A91_02385</name>
</gene>
<evidence type="ECO:0000313" key="2">
    <source>
        <dbReference type="Proteomes" id="UP000177001"/>
    </source>
</evidence>
<organism evidence="1 2">
    <name type="scientific">Candidatus Nomurabacteria bacterium RIFCSPLOWO2_01_FULL_36_16</name>
    <dbReference type="NCBI Taxonomy" id="1801767"/>
    <lineage>
        <taxon>Bacteria</taxon>
        <taxon>Candidatus Nomuraibacteriota</taxon>
    </lineage>
</organism>
<proteinExistence type="predicted"/>
<dbReference type="Proteomes" id="UP000177001">
    <property type="component" value="Unassembled WGS sequence"/>
</dbReference>
<reference evidence="1 2" key="1">
    <citation type="journal article" date="2016" name="Nat. Commun.">
        <title>Thousands of microbial genomes shed light on interconnected biogeochemical processes in an aquifer system.</title>
        <authorList>
            <person name="Anantharaman K."/>
            <person name="Brown C.T."/>
            <person name="Hug L.A."/>
            <person name="Sharon I."/>
            <person name="Castelle C.J."/>
            <person name="Probst A.J."/>
            <person name="Thomas B.C."/>
            <person name="Singh A."/>
            <person name="Wilkins M.J."/>
            <person name="Karaoz U."/>
            <person name="Brodie E.L."/>
            <person name="Williams K.H."/>
            <person name="Hubbard S.S."/>
            <person name="Banfield J.F."/>
        </authorList>
    </citation>
    <scope>NUCLEOTIDE SEQUENCE [LARGE SCALE GENOMIC DNA]</scope>
</reference>
<dbReference type="EMBL" id="MFUR01000003">
    <property type="protein sequence ID" value="OGI87319.1"/>
    <property type="molecule type" value="Genomic_DNA"/>
</dbReference>
<comment type="caution">
    <text evidence="1">The sequence shown here is derived from an EMBL/GenBank/DDBJ whole genome shotgun (WGS) entry which is preliminary data.</text>
</comment>
<evidence type="ECO:0000313" key="1">
    <source>
        <dbReference type="EMBL" id="OGI87319.1"/>
    </source>
</evidence>
<dbReference type="AlphaFoldDB" id="A0A1F6WZJ3"/>
<sequence>MFCENKTSFKNQTKFASVVVSPDKMKIGFTIESDTLSPDKVVGIFLRSTNKVNILTNYYLGNEFISFSPSGANFVYQSGCFEGICGLFVKNSETFAIKASLNNPEFADYRSQNAIFVRWISDNQVEYKLGTELKQESF</sequence>
<accession>A0A1F6WZJ3</accession>
<name>A0A1F6WZJ3_9BACT</name>